<dbReference type="GO" id="GO:1904680">
    <property type="term" value="F:peptide transmembrane transporter activity"/>
    <property type="evidence" value="ECO:0007669"/>
    <property type="project" value="TreeGrafter"/>
</dbReference>
<evidence type="ECO:0000256" key="3">
    <source>
        <dbReference type="ARBA" id="ARBA00022729"/>
    </source>
</evidence>
<name>A0A849L320_9RHOB</name>
<comment type="subcellular location">
    <subcellularLocation>
        <location evidence="1">Periplasm</location>
    </subcellularLocation>
</comment>
<accession>A0A849L320</accession>
<comment type="caution">
    <text evidence="5">The sequence shown here is derived from an EMBL/GenBank/DDBJ whole genome shotgun (WGS) entry which is preliminary data.</text>
</comment>
<dbReference type="AlphaFoldDB" id="A0A849L320"/>
<gene>
    <name evidence="5" type="ORF">HMH01_09785</name>
</gene>
<dbReference type="Gene3D" id="3.40.190.10">
    <property type="entry name" value="Periplasmic binding protein-like II"/>
    <property type="match status" value="1"/>
</dbReference>
<organism evidence="5 6">
    <name type="scientific">Halovulum dunhuangense</name>
    <dbReference type="NCBI Taxonomy" id="1505036"/>
    <lineage>
        <taxon>Bacteria</taxon>
        <taxon>Pseudomonadati</taxon>
        <taxon>Pseudomonadota</taxon>
        <taxon>Alphaproteobacteria</taxon>
        <taxon>Rhodobacterales</taxon>
        <taxon>Paracoccaceae</taxon>
        <taxon>Halovulum</taxon>
    </lineage>
</organism>
<dbReference type="InterPro" id="IPR030678">
    <property type="entry name" value="Peptide/Ni-bd"/>
</dbReference>
<dbReference type="InterPro" id="IPR039424">
    <property type="entry name" value="SBP_5"/>
</dbReference>
<evidence type="ECO:0000256" key="2">
    <source>
        <dbReference type="ARBA" id="ARBA00005695"/>
    </source>
</evidence>
<comment type="similarity">
    <text evidence="2">Belongs to the bacterial solute-binding protein 5 family.</text>
</comment>
<dbReference type="GO" id="GO:0043190">
    <property type="term" value="C:ATP-binding cassette (ABC) transporter complex"/>
    <property type="evidence" value="ECO:0007669"/>
    <property type="project" value="InterPro"/>
</dbReference>
<dbReference type="PANTHER" id="PTHR30290">
    <property type="entry name" value="PERIPLASMIC BINDING COMPONENT OF ABC TRANSPORTER"/>
    <property type="match status" value="1"/>
</dbReference>
<evidence type="ECO:0000256" key="1">
    <source>
        <dbReference type="ARBA" id="ARBA00004418"/>
    </source>
</evidence>
<dbReference type="EMBL" id="JABFBC010000001">
    <property type="protein sequence ID" value="NNU80726.1"/>
    <property type="molecule type" value="Genomic_DNA"/>
</dbReference>
<dbReference type="PANTHER" id="PTHR30290:SF64">
    <property type="entry name" value="ABC TRANSPORTER PERIPLASMIC BINDING PROTEIN"/>
    <property type="match status" value="1"/>
</dbReference>
<evidence type="ECO:0000259" key="4">
    <source>
        <dbReference type="Pfam" id="PF00496"/>
    </source>
</evidence>
<dbReference type="GO" id="GO:0015833">
    <property type="term" value="P:peptide transport"/>
    <property type="evidence" value="ECO:0007669"/>
    <property type="project" value="TreeGrafter"/>
</dbReference>
<dbReference type="Proteomes" id="UP000572377">
    <property type="component" value="Unassembled WGS sequence"/>
</dbReference>
<protein>
    <submittedName>
        <fullName evidence="5">ABC transporter substrate-binding protein</fullName>
    </submittedName>
</protein>
<evidence type="ECO:0000313" key="6">
    <source>
        <dbReference type="Proteomes" id="UP000572377"/>
    </source>
</evidence>
<proteinExistence type="inferred from homology"/>
<keyword evidence="3" id="KW-0732">Signal</keyword>
<sequence>MYGDPALPPDFVSLPHANPDAPKGGRIVFGERGGFDSLNPYILKGRAPWGVQTHVFETLMGRSWDEPFTLYGLLAESIETGPDREWVEFHLRPEAAFSDGTPLTVDDVIWSFETLAEHGLPRYRNAWDKVARWEKVGARGIRFHFTERDNELPLILGLRPVLNPRDWEGRDFAESGLEVPIGTGPYTIGAFEPGRYIEFQRNPDYWGRDLPFNRGMHNLDTIRYEYFADGDVIFEAFRAGTVSTQRETNPARWATEYDFPAVRDGRIVKSEIPHGRPSGMEGFVFNTRKPIFADWRVREALIAAFNFDFVNQTVNGGAWPRRTSYFSNSILAMDPGPAEGEVRALLEPFADQLLPGTLEGYSLPESNGDQRNRAGLRQATALLEEAGWTIRDGVLKDAAGQPFAFTITVTSSEHESIANLYADALKRLGIEARIQLLDSAQYNERRNTYDYDMIINAWGLSLSPGNEQYLYWGADGVETPGTRNYMGMNSPAAEAMIDAMLTAGDQESFVAAVKALDRILMAGRYVVPFWFADASLLAHDARLKYPERTPVYGDWIGFLPEVWWYEE</sequence>
<dbReference type="Pfam" id="PF00496">
    <property type="entry name" value="SBP_bac_5"/>
    <property type="match status" value="1"/>
</dbReference>
<dbReference type="PIRSF" id="PIRSF002741">
    <property type="entry name" value="MppA"/>
    <property type="match status" value="1"/>
</dbReference>
<dbReference type="InterPro" id="IPR000914">
    <property type="entry name" value="SBP_5_dom"/>
</dbReference>
<reference evidence="5 6" key="1">
    <citation type="submission" date="2020-05" db="EMBL/GenBank/DDBJ databases">
        <title>Gimesia benthica sp. nov., a novel planctomycete isolated from a deep-sea water sample of the Northwest Indian Ocean.</title>
        <authorList>
            <person name="Wang J."/>
            <person name="Ruan C."/>
            <person name="Song L."/>
            <person name="Zhu Y."/>
            <person name="Li A."/>
            <person name="Zheng X."/>
            <person name="Wang L."/>
            <person name="Lu Z."/>
            <person name="Huang Y."/>
            <person name="Du W."/>
            <person name="Zhou Y."/>
            <person name="Huang L."/>
            <person name="Dai X."/>
        </authorList>
    </citation>
    <scope>NUCLEOTIDE SEQUENCE [LARGE SCALE GENOMIC DNA]</scope>
    <source>
        <strain evidence="5 6">YYQ-30</strain>
    </source>
</reference>
<dbReference type="GO" id="GO:0042884">
    <property type="term" value="P:microcin transport"/>
    <property type="evidence" value="ECO:0007669"/>
    <property type="project" value="TreeGrafter"/>
</dbReference>
<evidence type="ECO:0000313" key="5">
    <source>
        <dbReference type="EMBL" id="NNU80726.1"/>
    </source>
</evidence>
<dbReference type="CDD" id="cd08497">
    <property type="entry name" value="MbnE-like"/>
    <property type="match status" value="1"/>
</dbReference>
<dbReference type="SUPFAM" id="SSF53850">
    <property type="entry name" value="Periplasmic binding protein-like II"/>
    <property type="match status" value="1"/>
</dbReference>
<feature type="domain" description="Solute-binding protein family 5" evidence="4">
    <location>
        <begin position="70"/>
        <end position="472"/>
    </location>
</feature>
<dbReference type="GO" id="GO:0030288">
    <property type="term" value="C:outer membrane-bounded periplasmic space"/>
    <property type="evidence" value="ECO:0007669"/>
    <property type="project" value="TreeGrafter"/>
</dbReference>
<dbReference type="Gene3D" id="3.10.105.10">
    <property type="entry name" value="Dipeptide-binding Protein, Domain 3"/>
    <property type="match status" value="1"/>
</dbReference>
<keyword evidence="6" id="KW-1185">Reference proteome</keyword>